<comment type="similarity">
    <text evidence="1">Belongs to the aldo/keto reductase family.</text>
</comment>
<evidence type="ECO:0000259" key="4">
    <source>
        <dbReference type="Pfam" id="PF00248"/>
    </source>
</evidence>
<feature type="domain" description="NADP-dependent oxidoreductase" evidence="4">
    <location>
        <begin position="14"/>
        <end position="262"/>
    </location>
</feature>
<dbReference type="SUPFAM" id="SSF51430">
    <property type="entry name" value="NAD(P)-linked oxidoreductase"/>
    <property type="match status" value="1"/>
</dbReference>
<dbReference type="PANTHER" id="PTHR43827:SF3">
    <property type="entry name" value="NADP-DEPENDENT OXIDOREDUCTASE DOMAIN-CONTAINING PROTEIN"/>
    <property type="match status" value="1"/>
</dbReference>
<dbReference type="PRINTS" id="PR00069">
    <property type="entry name" value="ALDKETRDTASE"/>
</dbReference>
<dbReference type="EMBL" id="JAAMOZ010000001">
    <property type="protein sequence ID" value="NIH57164.1"/>
    <property type="molecule type" value="Genomic_DNA"/>
</dbReference>
<dbReference type="InterPro" id="IPR036812">
    <property type="entry name" value="NAD(P)_OxRdtase_dom_sf"/>
</dbReference>
<evidence type="ECO:0000256" key="2">
    <source>
        <dbReference type="ARBA" id="ARBA00022857"/>
    </source>
</evidence>
<proteinExistence type="inferred from homology"/>
<dbReference type="PROSITE" id="PS00798">
    <property type="entry name" value="ALDOKETO_REDUCTASE_1"/>
    <property type="match status" value="1"/>
</dbReference>
<keyword evidence="2" id="KW-0521">NADP</keyword>
<protein>
    <submittedName>
        <fullName evidence="5">2,5-diketo-D-gluconate reductase A</fullName>
        <ecNumber evidence="5">1.1.1.346</ecNumber>
    </submittedName>
</protein>
<dbReference type="Gene3D" id="3.20.20.100">
    <property type="entry name" value="NADP-dependent oxidoreductase domain"/>
    <property type="match status" value="1"/>
</dbReference>
<gene>
    <name evidence="5" type="ORF">FB473_001809</name>
</gene>
<reference evidence="5 6" key="1">
    <citation type="submission" date="2020-02" db="EMBL/GenBank/DDBJ databases">
        <title>Sequencing the genomes of 1000 actinobacteria strains.</title>
        <authorList>
            <person name="Klenk H.-P."/>
        </authorList>
    </citation>
    <scope>NUCLEOTIDE SEQUENCE [LARGE SCALE GENOMIC DNA]</scope>
    <source>
        <strain evidence="5 6">DSM 19609</strain>
    </source>
</reference>
<dbReference type="Pfam" id="PF00248">
    <property type="entry name" value="Aldo_ket_red"/>
    <property type="match status" value="1"/>
</dbReference>
<evidence type="ECO:0000313" key="6">
    <source>
        <dbReference type="Proteomes" id="UP000749311"/>
    </source>
</evidence>
<keyword evidence="6" id="KW-1185">Reference proteome</keyword>
<dbReference type="PIRSF" id="PIRSF000097">
    <property type="entry name" value="AKR"/>
    <property type="match status" value="1"/>
</dbReference>
<dbReference type="InterPro" id="IPR020471">
    <property type="entry name" value="AKR"/>
</dbReference>
<dbReference type="PANTHER" id="PTHR43827">
    <property type="entry name" value="2,5-DIKETO-D-GLUCONIC ACID REDUCTASE"/>
    <property type="match status" value="1"/>
</dbReference>
<name>A0ABX0SGY9_9ACTN</name>
<keyword evidence="3 5" id="KW-0560">Oxidoreductase</keyword>
<evidence type="ECO:0000256" key="3">
    <source>
        <dbReference type="ARBA" id="ARBA00023002"/>
    </source>
</evidence>
<dbReference type="InterPro" id="IPR023210">
    <property type="entry name" value="NADP_OxRdtase_dom"/>
</dbReference>
<sequence length="277" mass="30026">MTMPQLGLGVFLASEDDAEASVRYALAEAGYRHIDTASLYANEAGVGRAIAASGVPREDIFLTTKLWNSDQGYDSTLAAFDESLKKLGTDYVDLYLIHWPMPKVGKLLDTWRAFETIYSQGRAKAIGVCNHNPNHLQLILDAGTVVPAVNQIELNPNLPQYATRAFDAYHGIVTEAWSPLGGTPGGKNRAGVVRVNRLLGDPVVAAIAEKHGKSPAQVLIRWSLQNGIVVIPKSVHEARVAANIDVFDFELDGTDIEQLATLDNGNRVGPDPEQLND</sequence>
<dbReference type="Proteomes" id="UP000749311">
    <property type="component" value="Unassembled WGS sequence"/>
</dbReference>
<evidence type="ECO:0000256" key="1">
    <source>
        <dbReference type="ARBA" id="ARBA00007905"/>
    </source>
</evidence>
<dbReference type="EC" id="1.1.1.346" evidence="5"/>
<dbReference type="InterPro" id="IPR018170">
    <property type="entry name" value="Aldo/ket_reductase_CS"/>
</dbReference>
<dbReference type="GO" id="GO:0016491">
    <property type="term" value="F:oxidoreductase activity"/>
    <property type="evidence" value="ECO:0007669"/>
    <property type="project" value="UniProtKB-KW"/>
</dbReference>
<organism evidence="5 6">
    <name type="scientific">Brooklawnia cerclae</name>
    <dbReference type="NCBI Taxonomy" id="349934"/>
    <lineage>
        <taxon>Bacteria</taxon>
        <taxon>Bacillati</taxon>
        <taxon>Actinomycetota</taxon>
        <taxon>Actinomycetes</taxon>
        <taxon>Propionibacteriales</taxon>
        <taxon>Propionibacteriaceae</taxon>
        <taxon>Brooklawnia</taxon>
    </lineage>
</organism>
<accession>A0ABX0SGY9</accession>
<evidence type="ECO:0000313" key="5">
    <source>
        <dbReference type="EMBL" id="NIH57164.1"/>
    </source>
</evidence>
<comment type="caution">
    <text evidence="5">The sequence shown here is derived from an EMBL/GenBank/DDBJ whole genome shotgun (WGS) entry which is preliminary data.</text>
</comment>